<evidence type="ECO:0000256" key="2">
    <source>
        <dbReference type="ARBA" id="ARBA00004580"/>
    </source>
</evidence>
<evidence type="ECO:0000313" key="12">
    <source>
        <dbReference type="EMBL" id="CAG7831958.1"/>
    </source>
</evidence>
<dbReference type="PROSITE" id="PS50238">
    <property type="entry name" value="RHOGAP"/>
    <property type="match status" value="1"/>
</dbReference>
<dbReference type="GO" id="GO:0046856">
    <property type="term" value="P:phosphatidylinositol dephosphorylation"/>
    <property type="evidence" value="ECO:0007669"/>
    <property type="project" value="InterPro"/>
</dbReference>
<feature type="domain" description="Rho-GAP" evidence="11">
    <location>
        <begin position="712"/>
        <end position="894"/>
    </location>
</feature>
<dbReference type="Pfam" id="PF21310">
    <property type="entry name" value="OCRL-like_ASH"/>
    <property type="match status" value="1"/>
</dbReference>
<evidence type="ECO:0000259" key="11">
    <source>
        <dbReference type="PROSITE" id="PS50238"/>
    </source>
</evidence>
<evidence type="ECO:0000256" key="4">
    <source>
        <dbReference type="ARBA" id="ARBA00013044"/>
    </source>
</evidence>
<feature type="compositionally biased region" description="Basic and acidic residues" evidence="10">
    <location>
        <begin position="173"/>
        <end position="188"/>
    </location>
</feature>
<dbReference type="InterPro" id="IPR048869">
    <property type="entry name" value="OCRL-1_2_ASH"/>
</dbReference>
<dbReference type="PANTHER" id="PTHR11200:SF300">
    <property type="entry name" value="TYPE II INOSITOL 1,4,5-TRISPHOSPHATE 5-PHOSPHATASE"/>
    <property type="match status" value="1"/>
</dbReference>
<dbReference type="GO" id="GO:0004439">
    <property type="term" value="F:phosphatidylinositol-4,5-bisphosphate 5-phosphatase activity"/>
    <property type="evidence" value="ECO:0007669"/>
    <property type="project" value="UniProtKB-EC"/>
</dbReference>
<dbReference type="Pfam" id="PF00620">
    <property type="entry name" value="RhoGAP"/>
    <property type="match status" value="1"/>
</dbReference>
<dbReference type="EC" id="3.1.3.36" evidence="4"/>
<evidence type="ECO:0000256" key="9">
    <source>
        <dbReference type="ARBA" id="ARBA00023329"/>
    </source>
</evidence>
<dbReference type="Proteomes" id="UP000708208">
    <property type="component" value="Unassembled WGS sequence"/>
</dbReference>
<dbReference type="CDD" id="cd09093">
    <property type="entry name" value="INPP5c_INPP5B"/>
    <property type="match status" value="1"/>
</dbReference>
<dbReference type="EMBL" id="CAJVCH010562872">
    <property type="protein sequence ID" value="CAG7831958.1"/>
    <property type="molecule type" value="Genomic_DNA"/>
</dbReference>
<dbReference type="FunFam" id="2.60.40.10:FF:000132">
    <property type="entry name" value="Inositol polyphosphate 5-phosphatase OCRL-1 isoform b"/>
    <property type="match status" value="1"/>
</dbReference>
<evidence type="ECO:0000256" key="8">
    <source>
        <dbReference type="ARBA" id="ARBA00023136"/>
    </source>
</evidence>
<evidence type="ECO:0000256" key="3">
    <source>
        <dbReference type="ARBA" id="ARBA00005910"/>
    </source>
</evidence>
<evidence type="ECO:0000256" key="10">
    <source>
        <dbReference type="SAM" id="MobiDB-lite"/>
    </source>
</evidence>
<evidence type="ECO:0000256" key="6">
    <source>
        <dbReference type="ARBA" id="ARBA00022801"/>
    </source>
</evidence>
<keyword evidence="7" id="KW-0443">Lipid metabolism</keyword>
<evidence type="ECO:0000256" key="7">
    <source>
        <dbReference type="ARBA" id="ARBA00023098"/>
    </source>
</evidence>
<keyword evidence="8" id="KW-0472">Membrane</keyword>
<dbReference type="SMART" id="SM00128">
    <property type="entry name" value="IPPc"/>
    <property type="match status" value="1"/>
</dbReference>
<feature type="region of interest" description="Disordered" evidence="10">
    <location>
        <begin position="163"/>
        <end position="197"/>
    </location>
</feature>
<dbReference type="GO" id="GO:0031901">
    <property type="term" value="C:early endosome membrane"/>
    <property type="evidence" value="ECO:0007669"/>
    <property type="project" value="UniProtKB-SubCell"/>
</dbReference>
<keyword evidence="9" id="KW-0968">Cytoplasmic vesicle</keyword>
<sequence length="895" mass="102187">MPNSSSWIGEVLKALLEHPNWKEGEEHGGQVSPETREFVILVMDGRVPILSPENLHVAHLIPVVGNLFNCDIDTENGTDDTEFCVKITTNITEPVIYVKLARGHRSQNFIDEVFRAAQNKQIFYILSKFCFGLSKDFQGVKFASTAEVQGLSWLRFYEDLKRHSSPGGDEQDSERGIDSVSEDFKNSDTDGEGDEDYEVVGVERESMAKGMTTLKGRDTIIKCVLDSKQEQFTDLAGYKVLIATWNVNGQSPGSICLSEWLARTPEPPDFYAIGFQELDLSKEAFLFNETPKEAEWLTRVKEGLHKGAHYKKVKLVRLVGMMLIVYAKENLIKSLKQVHMEYVGTGILGKMGNKGGVAVRFELEETSICFVNCHLAAHVEEYQRRNQDFQQISTRLTFFLQHGIKYIKDHDLIFWFGDMNYRINPQFMDAIEAKKLIQQEKYQKVLDKDQLKDQMREGNVFVNFKEGPINFKPTYKYDPGTDNWDSSEKNRSPAWCDRILWKGDGIEQIDYTSLNAYTLSDHKPVSSLYTANVKVINPTKYRRVYEEALKKMDKLENEFLPQVTVDIPGGNLAPHSNRNEIHFGKIRFMEPIKKTFTVANTGQVPVRLEFIRKLDDLYVCKDWLRIEPLAAFIQPGETCEIELQVLVDKKSAGNLNIGKDTMYDILVLHLESGKDIFVTVIGEYERSVFGCSISALVNMIDPITSISPGKLIELEKGQMPMGVYDIPKELWFLVDRIWRMGMQKESLFTQVGLTEEILQIRDWLNVIPNTPIPGSVDSIAEALFLLLESFPEPVIPFNLHLKCLDAASSYTSCKQILKLLPAAHRNVFVYICSFLRELLANSDKNGLEPKLLALLFGRVMLHEQNWNTKPNQKVDKDKATFIYQFLVNEDYGEDL</sequence>
<proteinExistence type="inferred from homology"/>
<dbReference type="InterPro" id="IPR000198">
    <property type="entry name" value="RhoGAP_dom"/>
</dbReference>
<evidence type="ECO:0000256" key="1">
    <source>
        <dbReference type="ARBA" id="ARBA00004146"/>
    </source>
</evidence>
<dbReference type="AlphaFoldDB" id="A0A8J2PIS8"/>
<dbReference type="FunFam" id="3.60.10.10:FF:000004">
    <property type="entry name" value="Type II inositol 1,4,5-trisphosphate 5-phosphatase"/>
    <property type="match status" value="1"/>
</dbReference>
<dbReference type="CDD" id="cd04380">
    <property type="entry name" value="RhoGAP_OCRL1"/>
    <property type="match status" value="1"/>
</dbReference>
<dbReference type="InterPro" id="IPR037793">
    <property type="entry name" value="OCRL1/INPP5B_INPP5c"/>
</dbReference>
<organism evidence="12 13">
    <name type="scientific">Allacma fusca</name>
    <dbReference type="NCBI Taxonomy" id="39272"/>
    <lineage>
        <taxon>Eukaryota</taxon>
        <taxon>Metazoa</taxon>
        <taxon>Ecdysozoa</taxon>
        <taxon>Arthropoda</taxon>
        <taxon>Hexapoda</taxon>
        <taxon>Collembola</taxon>
        <taxon>Symphypleona</taxon>
        <taxon>Sminthuridae</taxon>
        <taxon>Allacma</taxon>
    </lineage>
</organism>
<keyword evidence="6" id="KW-0378">Hydrolase</keyword>
<reference evidence="12" key="1">
    <citation type="submission" date="2021-06" db="EMBL/GenBank/DDBJ databases">
        <authorList>
            <person name="Hodson N. C."/>
            <person name="Mongue J. A."/>
            <person name="Jaron S. K."/>
        </authorList>
    </citation>
    <scope>NUCLEOTIDE SEQUENCE</scope>
</reference>
<comment type="similarity">
    <text evidence="3">Belongs to the inositol 1,4,5-trisphosphate 5-phosphatase type II family.</text>
</comment>
<dbReference type="PANTHER" id="PTHR11200">
    <property type="entry name" value="INOSITOL 5-PHOSPHATASE"/>
    <property type="match status" value="1"/>
</dbReference>
<comment type="caution">
    <text evidence="12">The sequence shown here is derived from an EMBL/GenBank/DDBJ whole genome shotgun (WGS) entry which is preliminary data.</text>
</comment>
<evidence type="ECO:0000256" key="5">
    <source>
        <dbReference type="ARBA" id="ARBA00022753"/>
    </source>
</evidence>
<keyword evidence="13" id="KW-1185">Reference proteome</keyword>
<dbReference type="GO" id="GO:0052745">
    <property type="term" value="F:inositol phosphate phosphatase activity"/>
    <property type="evidence" value="ECO:0007669"/>
    <property type="project" value="InterPro"/>
</dbReference>
<dbReference type="Pfam" id="PF22669">
    <property type="entry name" value="Exo_endo_phos2"/>
    <property type="match status" value="1"/>
</dbReference>
<dbReference type="InterPro" id="IPR046985">
    <property type="entry name" value="IP5"/>
</dbReference>
<dbReference type="InterPro" id="IPR000300">
    <property type="entry name" value="IPPc"/>
</dbReference>
<accession>A0A8J2PIS8</accession>
<protein>
    <recommendedName>
        <fullName evidence="4">phosphoinositide 5-phosphatase</fullName>
        <ecNumber evidence="4">3.1.3.36</ecNumber>
    </recommendedName>
</protein>
<comment type="subcellular location">
    <subcellularLocation>
        <location evidence="2">Cytoplasmic vesicle</location>
        <location evidence="2">Phagosome membrane</location>
    </subcellularLocation>
    <subcellularLocation>
        <location evidence="1">Early endosome membrane</location>
    </subcellularLocation>
</comment>
<keyword evidence="5" id="KW-0967">Endosome</keyword>
<dbReference type="FunFam" id="1.10.555.10:FF:000012">
    <property type="entry name" value="Putative inositol polyphosphate 5-phosphatase OCRL-1"/>
    <property type="match status" value="1"/>
</dbReference>
<gene>
    <name evidence="12" type="ORF">AFUS01_LOCUS41675</name>
</gene>
<evidence type="ECO:0000313" key="13">
    <source>
        <dbReference type="Proteomes" id="UP000708208"/>
    </source>
</evidence>
<dbReference type="InterPro" id="IPR047078">
    <property type="entry name" value="RhoGAP_OCRL1"/>
</dbReference>
<dbReference type="OrthoDB" id="7862313at2759"/>
<dbReference type="GO" id="GO:0030670">
    <property type="term" value="C:phagocytic vesicle membrane"/>
    <property type="evidence" value="ECO:0007669"/>
    <property type="project" value="UniProtKB-SubCell"/>
</dbReference>
<dbReference type="GO" id="GO:0007165">
    <property type="term" value="P:signal transduction"/>
    <property type="evidence" value="ECO:0007669"/>
    <property type="project" value="InterPro"/>
</dbReference>
<name>A0A8J2PIS8_9HEXA</name>
<dbReference type="SMART" id="SM00324">
    <property type="entry name" value="RhoGAP"/>
    <property type="match status" value="1"/>
</dbReference>